<feature type="region of interest" description="Disordered" evidence="1">
    <location>
        <begin position="39"/>
        <end position="108"/>
    </location>
</feature>
<reference evidence="2" key="1">
    <citation type="submission" date="2022-06" db="EMBL/GenBank/DDBJ databases">
        <title>Genomic Encyclopedia of Archaeal and Bacterial Type Strains, Phase II (KMG-II): from individual species to whole genera.</title>
        <authorList>
            <person name="Goeker M."/>
        </authorList>
    </citation>
    <scope>NUCLEOTIDE SEQUENCE</scope>
    <source>
        <strain evidence="2">DSM 43935</strain>
    </source>
</reference>
<dbReference type="EMBL" id="JAMTCK010000017">
    <property type="protein sequence ID" value="MCP2169091.1"/>
    <property type="molecule type" value="Genomic_DNA"/>
</dbReference>
<gene>
    <name evidence="2" type="ORF">LX83_005975</name>
</gene>
<comment type="caution">
    <text evidence="2">The sequence shown here is derived from an EMBL/GenBank/DDBJ whole genome shotgun (WGS) entry which is preliminary data.</text>
</comment>
<dbReference type="AlphaFoldDB" id="A0AAE3GJ08"/>
<keyword evidence="3" id="KW-1185">Reference proteome</keyword>
<protein>
    <submittedName>
        <fullName evidence="2">Uncharacterized protein</fullName>
    </submittedName>
</protein>
<feature type="compositionally biased region" description="Low complexity" evidence="1">
    <location>
        <begin position="57"/>
        <end position="70"/>
    </location>
</feature>
<name>A0AAE3GJ08_9PSEU</name>
<accession>A0AAE3GJ08</accession>
<organism evidence="2 3">
    <name type="scientific">Goodfellowiella coeruleoviolacea</name>
    <dbReference type="NCBI Taxonomy" id="334858"/>
    <lineage>
        <taxon>Bacteria</taxon>
        <taxon>Bacillati</taxon>
        <taxon>Actinomycetota</taxon>
        <taxon>Actinomycetes</taxon>
        <taxon>Pseudonocardiales</taxon>
        <taxon>Pseudonocardiaceae</taxon>
        <taxon>Goodfellowiella</taxon>
    </lineage>
</organism>
<evidence type="ECO:0000313" key="3">
    <source>
        <dbReference type="Proteomes" id="UP001206128"/>
    </source>
</evidence>
<sequence length="108" mass="11407">MDVTTGLLVFLALGLAAFLSLGGLWLHLITAFPLDDHAHPTHQQPWRTVTPTPPATAPSSAAHPPSTSTPGGRWVVAWPGLRTPDGHATTPTIPITVHIGHPDHREAA</sequence>
<evidence type="ECO:0000313" key="2">
    <source>
        <dbReference type="EMBL" id="MCP2169091.1"/>
    </source>
</evidence>
<evidence type="ECO:0000256" key="1">
    <source>
        <dbReference type="SAM" id="MobiDB-lite"/>
    </source>
</evidence>
<proteinExistence type="predicted"/>
<dbReference type="Proteomes" id="UP001206128">
    <property type="component" value="Unassembled WGS sequence"/>
</dbReference>